<sequence length="336" mass="38451">MFELTDELVRQIIFAMENQNIHYMLDTELGVLVREELVPPGEGPPEEEDLLDPAFRYQPLPGWTSADGFYLMERFLSELHNPVARNALQEILLSGKRVFRRFKDTIREYPEVERRYYRFKFVEMRRYVREWYSQLVELAGLDPLELGADQELDDLVLSDISLVSLDQGQRRELSPLLLSLDGEAFAEAYPDLPEDLRRYLQRNRFGLFSGDPGCDKALIFGAWTPRETLCGFLWLFAESLEGTSRGNESSEGGLPAAKSPEGRSLVWELHQLYVYPEHRGLGVASALLDFATRQARAGGVSHLISRLPGTETLQKALLRRVEGEPLRRDHLVPLTP</sequence>
<dbReference type="GO" id="GO:0016747">
    <property type="term" value="F:acyltransferase activity, transferring groups other than amino-acyl groups"/>
    <property type="evidence" value="ECO:0007669"/>
    <property type="project" value="InterPro"/>
</dbReference>
<evidence type="ECO:0000259" key="1">
    <source>
        <dbReference type="PROSITE" id="PS51186"/>
    </source>
</evidence>
<dbReference type="EMBL" id="LPWH01000070">
    <property type="protein sequence ID" value="POR00975.1"/>
    <property type="molecule type" value="Genomic_DNA"/>
</dbReference>
<gene>
    <name evidence="2" type="ORF">AU468_08880</name>
</gene>
<dbReference type="Pfam" id="PF00583">
    <property type="entry name" value="Acetyltransf_1"/>
    <property type="match status" value="1"/>
</dbReference>
<evidence type="ECO:0000313" key="3">
    <source>
        <dbReference type="Proteomes" id="UP000237350"/>
    </source>
</evidence>
<dbReference type="CDD" id="cd04301">
    <property type="entry name" value="NAT_SF"/>
    <property type="match status" value="1"/>
</dbReference>
<evidence type="ECO:0000313" key="2">
    <source>
        <dbReference type="EMBL" id="POR00975.1"/>
    </source>
</evidence>
<dbReference type="AlphaFoldDB" id="A0A2S4JN81"/>
<protein>
    <recommendedName>
        <fullName evidence="1">N-acetyltransferase domain-containing protein</fullName>
    </recommendedName>
</protein>
<proteinExistence type="predicted"/>
<dbReference type="Pfam" id="PF03682">
    <property type="entry name" value="UPF0158"/>
    <property type="match status" value="1"/>
</dbReference>
<dbReference type="PROSITE" id="PS51186">
    <property type="entry name" value="GNAT"/>
    <property type="match status" value="1"/>
</dbReference>
<reference evidence="3" key="1">
    <citation type="submission" date="2015-12" db="EMBL/GenBank/DDBJ databases">
        <authorList>
            <person name="Lodha T.D."/>
            <person name="Chintalapati S."/>
            <person name="Chintalapati V.R."/>
            <person name="Sravanthi T."/>
        </authorList>
    </citation>
    <scope>NUCLEOTIDE SEQUENCE [LARGE SCALE GENOMIC DNA]</scope>
    <source>
        <strain evidence="3">JC133</strain>
    </source>
</reference>
<name>A0A2S4JN81_9SPIO</name>
<feature type="domain" description="N-acetyltransferase" evidence="1">
    <location>
        <begin position="160"/>
        <end position="336"/>
    </location>
</feature>
<comment type="caution">
    <text evidence="2">The sequence shown here is derived from an EMBL/GenBank/DDBJ whole genome shotgun (WGS) entry which is preliminary data.</text>
</comment>
<dbReference type="InterPro" id="IPR005361">
    <property type="entry name" value="UPF0158"/>
</dbReference>
<dbReference type="Gene3D" id="3.40.630.30">
    <property type="match status" value="1"/>
</dbReference>
<keyword evidence="3" id="KW-1185">Reference proteome</keyword>
<dbReference type="SUPFAM" id="SSF55729">
    <property type="entry name" value="Acyl-CoA N-acyltransferases (Nat)"/>
    <property type="match status" value="1"/>
</dbReference>
<dbReference type="InterPro" id="IPR000182">
    <property type="entry name" value="GNAT_dom"/>
</dbReference>
<organism evidence="2 3">
    <name type="scientific">Alkalispirochaeta sphaeroplastigenens</name>
    <dbReference type="NCBI Taxonomy" id="1187066"/>
    <lineage>
        <taxon>Bacteria</taxon>
        <taxon>Pseudomonadati</taxon>
        <taxon>Spirochaetota</taxon>
        <taxon>Spirochaetia</taxon>
        <taxon>Spirochaetales</taxon>
        <taxon>Spirochaetaceae</taxon>
        <taxon>Alkalispirochaeta</taxon>
    </lineage>
</organism>
<dbReference type="RefSeq" id="WP_103680404.1">
    <property type="nucleotide sequence ID" value="NZ_LPWH01000070.1"/>
</dbReference>
<dbReference type="OrthoDB" id="367880at2"/>
<accession>A0A2S4JN81</accession>
<dbReference type="InterPro" id="IPR016181">
    <property type="entry name" value="Acyl_CoA_acyltransferase"/>
</dbReference>
<dbReference type="Proteomes" id="UP000237350">
    <property type="component" value="Unassembled WGS sequence"/>
</dbReference>